<accession>A0AA38CM91</accession>
<organism evidence="9 10">
    <name type="scientific">Taxus chinensis</name>
    <name type="common">Chinese yew</name>
    <name type="synonym">Taxus wallichiana var. chinensis</name>
    <dbReference type="NCBI Taxonomy" id="29808"/>
    <lineage>
        <taxon>Eukaryota</taxon>
        <taxon>Viridiplantae</taxon>
        <taxon>Streptophyta</taxon>
        <taxon>Embryophyta</taxon>
        <taxon>Tracheophyta</taxon>
        <taxon>Spermatophyta</taxon>
        <taxon>Pinopsida</taxon>
        <taxon>Pinidae</taxon>
        <taxon>Conifers II</taxon>
        <taxon>Cupressales</taxon>
        <taxon>Taxaceae</taxon>
        <taxon>Taxus</taxon>
    </lineage>
</organism>
<feature type="compositionally biased region" description="Basic and acidic residues" evidence="7">
    <location>
        <begin position="126"/>
        <end position="145"/>
    </location>
</feature>
<feature type="transmembrane region" description="Helical" evidence="6">
    <location>
        <begin position="443"/>
        <end position="463"/>
    </location>
</feature>
<evidence type="ECO:0000256" key="7">
    <source>
        <dbReference type="SAM" id="MobiDB-lite"/>
    </source>
</evidence>
<evidence type="ECO:0000256" key="6">
    <source>
        <dbReference type="RuleBase" id="RU363132"/>
    </source>
</evidence>
<dbReference type="OMA" id="LYTCYSA"/>
<keyword evidence="3 6" id="KW-0256">Endoplasmic reticulum</keyword>
<evidence type="ECO:0000256" key="5">
    <source>
        <dbReference type="ARBA" id="ARBA00023136"/>
    </source>
</evidence>
<feature type="region of interest" description="Disordered" evidence="7">
    <location>
        <begin position="103"/>
        <end position="268"/>
    </location>
</feature>
<keyword evidence="4 6" id="KW-1133">Transmembrane helix</keyword>
<feature type="non-terminal residue" evidence="9">
    <location>
        <position position="1"/>
    </location>
</feature>
<dbReference type="AlphaFoldDB" id="A0AA38CM91"/>
<keyword evidence="5 6" id="KW-0472">Membrane</keyword>
<feature type="compositionally biased region" description="Low complexity" evidence="7">
    <location>
        <begin position="191"/>
        <end position="206"/>
    </location>
</feature>
<feature type="non-terminal residue" evidence="9">
    <location>
        <position position="651"/>
    </location>
</feature>
<feature type="region of interest" description="Disordered" evidence="7">
    <location>
        <begin position="311"/>
        <end position="330"/>
    </location>
</feature>
<evidence type="ECO:0000256" key="3">
    <source>
        <dbReference type="ARBA" id="ARBA00022824"/>
    </source>
</evidence>
<evidence type="ECO:0000256" key="1">
    <source>
        <dbReference type="ARBA" id="ARBA00004477"/>
    </source>
</evidence>
<reference evidence="9 10" key="1">
    <citation type="journal article" date="2021" name="Nat. Plants">
        <title>The Taxus genome provides insights into paclitaxel biosynthesis.</title>
        <authorList>
            <person name="Xiong X."/>
            <person name="Gou J."/>
            <person name="Liao Q."/>
            <person name="Li Y."/>
            <person name="Zhou Q."/>
            <person name="Bi G."/>
            <person name="Li C."/>
            <person name="Du R."/>
            <person name="Wang X."/>
            <person name="Sun T."/>
            <person name="Guo L."/>
            <person name="Liang H."/>
            <person name="Lu P."/>
            <person name="Wu Y."/>
            <person name="Zhang Z."/>
            <person name="Ro D.K."/>
            <person name="Shang Y."/>
            <person name="Huang S."/>
            <person name="Yan J."/>
        </authorList>
    </citation>
    <scope>NUCLEOTIDE SEQUENCE [LARGE SCALE GENOMIC DNA]</scope>
    <source>
        <strain evidence="9">Ta-2019</strain>
    </source>
</reference>
<comment type="caution">
    <text evidence="9">The sequence shown here is derived from an EMBL/GenBank/DDBJ whole genome shotgun (WGS) entry which is preliminary data.</text>
</comment>
<proteinExistence type="predicted"/>
<feature type="transmembrane region" description="Helical" evidence="6">
    <location>
        <begin position="586"/>
        <end position="614"/>
    </location>
</feature>
<comment type="subcellular location">
    <subcellularLocation>
        <location evidence="1 6">Endoplasmic reticulum membrane</location>
        <topology evidence="1 6">Multi-pass membrane protein</topology>
    </subcellularLocation>
</comment>
<dbReference type="EMBL" id="JAHRHJ020000010">
    <property type="protein sequence ID" value="KAH9299223.1"/>
    <property type="molecule type" value="Genomic_DNA"/>
</dbReference>
<keyword evidence="2 6" id="KW-0812">Transmembrane</keyword>
<dbReference type="PROSITE" id="PS50845">
    <property type="entry name" value="RETICULON"/>
    <property type="match status" value="1"/>
</dbReference>
<dbReference type="InterPro" id="IPR003388">
    <property type="entry name" value="Reticulon"/>
</dbReference>
<protein>
    <recommendedName>
        <fullName evidence="6">Reticulon-like protein</fullName>
    </recommendedName>
</protein>
<feature type="transmembrane region" description="Helical" evidence="6">
    <location>
        <begin position="543"/>
        <end position="566"/>
    </location>
</feature>
<evidence type="ECO:0000256" key="4">
    <source>
        <dbReference type="ARBA" id="ARBA00022989"/>
    </source>
</evidence>
<feature type="region of interest" description="Disordered" evidence="7">
    <location>
        <begin position="1"/>
        <end position="39"/>
    </location>
</feature>
<evidence type="ECO:0000256" key="2">
    <source>
        <dbReference type="ARBA" id="ARBA00022692"/>
    </source>
</evidence>
<feature type="domain" description="Reticulon" evidence="8">
    <location>
        <begin position="409"/>
        <end position="572"/>
    </location>
</feature>
<evidence type="ECO:0000313" key="9">
    <source>
        <dbReference type="EMBL" id="KAH9299223.1"/>
    </source>
</evidence>
<dbReference type="Proteomes" id="UP000824469">
    <property type="component" value="Unassembled WGS sequence"/>
</dbReference>
<dbReference type="Pfam" id="PF02453">
    <property type="entry name" value="Reticulon"/>
    <property type="match status" value="1"/>
</dbReference>
<feature type="compositionally biased region" description="Low complexity" evidence="7">
    <location>
        <begin position="315"/>
        <end position="330"/>
    </location>
</feature>
<gene>
    <name evidence="9" type="ORF">KI387_030905</name>
</gene>
<dbReference type="PANTHER" id="PTHR46626:SF2">
    <property type="entry name" value="RETICULON-LIKE PROTEIN B17"/>
    <property type="match status" value="1"/>
</dbReference>
<feature type="compositionally biased region" description="Basic and acidic residues" evidence="7">
    <location>
        <begin position="153"/>
        <end position="165"/>
    </location>
</feature>
<keyword evidence="10" id="KW-1185">Reference proteome</keyword>
<dbReference type="InterPro" id="IPR044647">
    <property type="entry name" value="RTNLB17/18/21"/>
</dbReference>
<sequence>FLRGLVMGSGREGFPMPSPTGEIKGDQRPRRRKSGGGITASMYHHMIGREQGLGLRENNGCKSNGNNRPIDLDLSNATTFRVSAANSLTTLKRLSPKSIAQFENKQQYEGGRLAGSVTGRRKNRLHSRDDRERSPLDSERHKVNLEEEALTAEELKSASSIDKEKTPRRKNLRTETTEGIGLQQSVDHQPNGRLSSRSGRSTRNSRIQTAETRGGDLGLLDTGRRTKQLGPSRPHKRKAPEPNAAILQDDLSPVKPHPNPPISEFDPKPIHSLDVLPFEHINPQPIFPHNVSTIPHFDSEIIHPHDLPSIPQLHSGSSSPHSTVSIPCSSPELQLSDPSIHHLCLAATDPNPKTPVSYPPPLEARNPRPISLEGNEVAPELTKTTPCVSRRTRRTCTGLSEEPERLQHMVDLIMWRDAPKSALLFGFGSFCVLSSSFTQDLQFSLVTFASYLALLYLAAVFLYKTILRRGAIEQESSLKNFELINEADALWVLRSALPVINLLLAKFQNLFSGDPATTMKLASVLWLLAKCGHTMTIWNLAKLSFFAIFTIPKLYTCYSAQLHGYGRFMLLRFRDAWNSCSHKKGVVVTVFLLMWNFSTVTARLWGAFILIVALRLHHQTLRTYLGNQQSDSPEENIQVQEVQTVEVSKME</sequence>
<evidence type="ECO:0000259" key="8">
    <source>
        <dbReference type="PROSITE" id="PS50845"/>
    </source>
</evidence>
<dbReference type="PANTHER" id="PTHR46626">
    <property type="entry name" value="RETICULON-LIKE PROTEIN B17"/>
    <property type="match status" value="1"/>
</dbReference>
<evidence type="ECO:0000313" key="10">
    <source>
        <dbReference type="Proteomes" id="UP000824469"/>
    </source>
</evidence>
<name>A0AA38CM91_TAXCH</name>
<dbReference type="GO" id="GO:0005789">
    <property type="term" value="C:endoplasmic reticulum membrane"/>
    <property type="evidence" value="ECO:0007669"/>
    <property type="project" value="UniProtKB-SubCell"/>
</dbReference>